<dbReference type="eggNOG" id="COG2259">
    <property type="taxonomic scope" value="Bacteria"/>
</dbReference>
<dbReference type="OrthoDB" id="5422529at2"/>
<dbReference type="Proteomes" id="UP000005087">
    <property type="component" value="Chromosome"/>
</dbReference>
<dbReference type="EMBL" id="CM001484">
    <property type="protein sequence ID" value="EIE97783.1"/>
    <property type="molecule type" value="Genomic_DNA"/>
</dbReference>
<sequence length="202" mass="21156">MLSSRGRLLRGVGLLARLGLAAVWLISGVAKVADPGQTYLAVQAYDVLPEDLVGVVATALPLVEVVFGVLLVVGAATRFTAVASAALLVVFIAGVAQSWARGLTIDCGCFGGGGEVAPGETAYPQEIARDIGFLALAVWLSVRPSTPWSIDGWLRRGREAIEEEPPRSAEVTERNEEARKDPSGRSGADGEETASTTVGRQK</sequence>
<feature type="compositionally biased region" description="Polar residues" evidence="5">
    <location>
        <begin position="193"/>
        <end position="202"/>
    </location>
</feature>
<proteinExistence type="predicted"/>
<feature type="domain" description="Methylamine utilisation protein MauE" evidence="7">
    <location>
        <begin position="12"/>
        <end position="140"/>
    </location>
</feature>
<feature type="compositionally biased region" description="Basic and acidic residues" evidence="5">
    <location>
        <begin position="159"/>
        <end position="183"/>
    </location>
</feature>
<keyword evidence="2 6" id="KW-0812">Transmembrane</keyword>
<reference evidence="8 9" key="1">
    <citation type="submission" date="2011-09" db="EMBL/GenBank/DDBJ databases">
        <authorList>
            <consortium name="US DOE Joint Genome Institute (JGI-PGF)"/>
            <person name="Lucas S."/>
            <person name="Han J."/>
            <person name="Lapidus A."/>
            <person name="Cheng J.-F."/>
            <person name="Goodwin L."/>
            <person name="Pitluck S."/>
            <person name="Peters L."/>
            <person name="Land M.L."/>
            <person name="Hauser L."/>
            <person name="Brambilla E."/>
            <person name="Klenk H.-P."/>
            <person name="Woyke T.J."/>
        </authorList>
    </citation>
    <scope>NUCLEOTIDE SEQUENCE [LARGE SCALE GENOMIC DNA]</scope>
    <source>
        <strain evidence="8 9">K62</strain>
    </source>
</reference>
<keyword evidence="9" id="KW-1185">Reference proteome</keyword>
<dbReference type="RefSeq" id="WP_005461938.1">
    <property type="nucleotide sequence ID" value="NZ_CM001484.1"/>
</dbReference>
<keyword evidence="3 6" id="KW-1133">Transmembrane helix</keyword>
<dbReference type="STRING" id="928724.SacglDRAFT_00843"/>
<comment type="subcellular location">
    <subcellularLocation>
        <location evidence="1">Membrane</location>
        <topology evidence="1">Multi-pass membrane protein</topology>
    </subcellularLocation>
</comment>
<dbReference type="GO" id="GO:0030416">
    <property type="term" value="P:methylamine metabolic process"/>
    <property type="evidence" value="ECO:0007669"/>
    <property type="project" value="InterPro"/>
</dbReference>
<dbReference type="Pfam" id="PF07291">
    <property type="entry name" value="MauE"/>
    <property type="match status" value="1"/>
</dbReference>
<evidence type="ECO:0000259" key="7">
    <source>
        <dbReference type="Pfam" id="PF07291"/>
    </source>
</evidence>
<evidence type="ECO:0000256" key="4">
    <source>
        <dbReference type="ARBA" id="ARBA00023136"/>
    </source>
</evidence>
<dbReference type="InterPro" id="IPR009908">
    <property type="entry name" value="Methylamine_util_MauE"/>
</dbReference>
<gene>
    <name evidence="8" type="ORF">SacglDRAFT_00843</name>
</gene>
<dbReference type="UniPathway" id="UPA00895"/>
<evidence type="ECO:0000256" key="6">
    <source>
        <dbReference type="SAM" id="Phobius"/>
    </source>
</evidence>
<feature type="transmembrane region" description="Helical" evidence="6">
    <location>
        <begin position="52"/>
        <end position="72"/>
    </location>
</feature>
<name>I1CYK9_9PSEU</name>
<dbReference type="GO" id="GO:0016020">
    <property type="term" value="C:membrane"/>
    <property type="evidence" value="ECO:0007669"/>
    <property type="project" value="UniProtKB-SubCell"/>
</dbReference>
<evidence type="ECO:0000313" key="8">
    <source>
        <dbReference type="EMBL" id="EIE97783.1"/>
    </source>
</evidence>
<feature type="transmembrane region" description="Helical" evidence="6">
    <location>
        <begin position="12"/>
        <end position="32"/>
    </location>
</feature>
<evidence type="ECO:0000313" key="9">
    <source>
        <dbReference type="Proteomes" id="UP000005087"/>
    </source>
</evidence>
<protein>
    <submittedName>
        <fullName evidence="8">Putative membrane protein</fullName>
    </submittedName>
</protein>
<organism evidence="8 9">
    <name type="scientific">Saccharomonospora glauca K62</name>
    <dbReference type="NCBI Taxonomy" id="928724"/>
    <lineage>
        <taxon>Bacteria</taxon>
        <taxon>Bacillati</taxon>
        <taxon>Actinomycetota</taxon>
        <taxon>Actinomycetes</taxon>
        <taxon>Pseudonocardiales</taxon>
        <taxon>Pseudonocardiaceae</taxon>
        <taxon>Saccharomonospora</taxon>
    </lineage>
</organism>
<dbReference type="HOGENOM" id="CLU_101331_0_1_11"/>
<feature type="region of interest" description="Disordered" evidence="5">
    <location>
        <begin position="159"/>
        <end position="202"/>
    </location>
</feature>
<evidence type="ECO:0000256" key="5">
    <source>
        <dbReference type="SAM" id="MobiDB-lite"/>
    </source>
</evidence>
<accession>I1CYK9</accession>
<evidence type="ECO:0000256" key="1">
    <source>
        <dbReference type="ARBA" id="ARBA00004141"/>
    </source>
</evidence>
<evidence type="ECO:0000256" key="3">
    <source>
        <dbReference type="ARBA" id="ARBA00022989"/>
    </source>
</evidence>
<dbReference type="AlphaFoldDB" id="I1CYK9"/>
<reference evidence="9" key="2">
    <citation type="submission" date="2012-01" db="EMBL/GenBank/DDBJ databases">
        <title>Noncontiguous Finished sequence of chromosome of Saccharomonospora glauca K62.</title>
        <authorList>
            <consortium name="US DOE Joint Genome Institute"/>
            <person name="Lucas S."/>
            <person name="Han J."/>
            <person name="Lapidus A."/>
            <person name="Cheng J.-F."/>
            <person name="Goodwin L."/>
            <person name="Pitluck S."/>
            <person name="Peters L."/>
            <person name="Mikhailova N."/>
            <person name="Held B."/>
            <person name="Detter J.C."/>
            <person name="Han C."/>
            <person name="Tapia R."/>
            <person name="Land M."/>
            <person name="Hauser L."/>
            <person name="Kyrpides N."/>
            <person name="Ivanova N."/>
            <person name="Pagani I."/>
            <person name="Brambilla E.-M."/>
            <person name="Klenk H.-P."/>
            <person name="Woyke T."/>
        </authorList>
    </citation>
    <scope>NUCLEOTIDE SEQUENCE [LARGE SCALE GENOMIC DNA]</scope>
    <source>
        <strain evidence="9">K62</strain>
    </source>
</reference>
<feature type="transmembrane region" description="Helical" evidence="6">
    <location>
        <begin position="79"/>
        <end position="100"/>
    </location>
</feature>
<evidence type="ECO:0000256" key="2">
    <source>
        <dbReference type="ARBA" id="ARBA00022692"/>
    </source>
</evidence>
<keyword evidence="4 6" id="KW-0472">Membrane</keyword>